<evidence type="ECO:0000313" key="4">
    <source>
        <dbReference type="Proteomes" id="UP000253209"/>
    </source>
</evidence>
<dbReference type="InterPro" id="IPR013655">
    <property type="entry name" value="PAS_fold_3"/>
</dbReference>
<accession>A0A367GNV5</accession>
<name>A0A367GNV5_9SPHI</name>
<dbReference type="Pfam" id="PF08447">
    <property type="entry name" value="PAS_3"/>
    <property type="match status" value="1"/>
</dbReference>
<dbReference type="CDD" id="cd00130">
    <property type="entry name" value="PAS"/>
    <property type="match status" value="1"/>
</dbReference>
<protein>
    <recommendedName>
        <fullName evidence="2">PAS domain-containing protein</fullName>
    </recommendedName>
</protein>
<reference evidence="3 4" key="1">
    <citation type="submission" date="2018-05" db="EMBL/GenBank/DDBJ databases">
        <title>Mucilaginibacter hurinus sp. nov., isolated from briquette warehouse soil.</title>
        <authorList>
            <person name="Choi L."/>
        </authorList>
    </citation>
    <scope>NUCLEOTIDE SEQUENCE [LARGE SCALE GENOMIC DNA]</scope>
    <source>
        <strain evidence="3 4">ZR32</strain>
    </source>
</reference>
<evidence type="ECO:0000259" key="2">
    <source>
        <dbReference type="PROSITE" id="PS50112"/>
    </source>
</evidence>
<dbReference type="RefSeq" id="WP_114004787.1">
    <property type="nucleotide sequence ID" value="NZ_QGDC01000004.1"/>
</dbReference>
<feature type="transmembrane region" description="Helical" evidence="1">
    <location>
        <begin position="9"/>
        <end position="30"/>
    </location>
</feature>
<keyword evidence="1" id="KW-1133">Transmembrane helix</keyword>
<dbReference type="SUPFAM" id="SSF55785">
    <property type="entry name" value="PYP-like sensor domain (PAS domain)"/>
    <property type="match status" value="1"/>
</dbReference>
<evidence type="ECO:0000256" key="1">
    <source>
        <dbReference type="SAM" id="Phobius"/>
    </source>
</evidence>
<dbReference type="PROSITE" id="PS50112">
    <property type="entry name" value="PAS"/>
    <property type="match status" value="1"/>
</dbReference>
<comment type="caution">
    <text evidence="3">The sequence shown here is derived from an EMBL/GenBank/DDBJ whole genome shotgun (WGS) entry which is preliminary data.</text>
</comment>
<dbReference type="Proteomes" id="UP000253209">
    <property type="component" value="Unassembled WGS sequence"/>
</dbReference>
<gene>
    <name evidence="3" type="ORF">DJ568_08220</name>
</gene>
<evidence type="ECO:0000313" key="3">
    <source>
        <dbReference type="EMBL" id="RCH55164.1"/>
    </source>
</evidence>
<proteinExistence type="predicted"/>
<dbReference type="InterPro" id="IPR000014">
    <property type="entry name" value="PAS"/>
</dbReference>
<keyword evidence="1" id="KW-0472">Membrane</keyword>
<organism evidence="3 4">
    <name type="scientific">Mucilaginibacter hurinus</name>
    <dbReference type="NCBI Taxonomy" id="2201324"/>
    <lineage>
        <taxon>Bacteria</taxon>
        <taxon>Pseudomonadati</taxon>
        <taxon>Bacteroidota</taxon>
        <taxon>Sphingobacteriia</taxon>
        <taxon>Sphingobacteriales</taxon>
        <taxon>Sphingobacteriaceae</taxon>
        <taxon>Mucilaginibacter</taxon>
    </lineage>
</organism>
<dbReference type="Gene3D" id="3.30.450.20">
    <property type="entry name" value="PAS domain"/>
    <property type="match status" value="1"/>
</dbReference>
<dbReference type="NCBIfam" id="TIGR00229">
    <property type="entry name" value="sensory_box"/>
    <property type="match status" value="1"/>
</dbReference>
<dbReference type="AlphaFoldDB" id="A0A367GNV5"/>
<dbReference type="EMBL" id="QGDC01000004">
    <property type="protein sequence ID" value="RCH55164.1"/>
    <property type="molecule type" value="Genomic_DNA"/>
</dbReference>
<feature type="domain" description="PAS" evidence="2">
    <location>
        <begin position="72"/>
        <end position="132"/>
    </location>
</feature>
<dbReference type="OrthoDB" id="6231665at2"/>
<sequence>MNAGALKIAVIYVVAGILWITLSDQLLLMLQNSLDIQLLLLLNGVKGIGYVLITGLLLYKLINMHTKRLAESEKQYRSFFDYNSSPMWIINRRTMLFTTVNDAATVAYGYSRHEFLTMSALDISLPEDINKLIGAFKDLKTGINCVGVQRHVKKNGDVMTVEITVHVIAGQKSGNVMLTAIPTDGYQVTIQ</sequence>
<dbReference type="SMART" id="SM00091">
    <property type="entry name" value="PAS"/>
    <property type="match status" value="1"/>
</dbReference>
<keyword evidence="4" id="KW-1185">Reference proteome</keyword>
<feature type="transmembrane region" description="Helical" evidence="1">
    <location>
        <begin position="36"/>
        <end position="59"/>
    </location>
</feature>
<dbReference type="InterPro" id="IPR035965">
    <property type="entry name" value="PAS-like_dom_sf"/>
</dbReference>
<keyword evidence="1" id="KW-0812">Transmembrane</keyword>